<dbReference type="EMBL" id="GGEC01079643">
    <property type="protein sequence ID" value="MBX60127.1"/>
    <property type="molecule type" value="Transcribed_RNA"/>
</dbReference>
<proteinExistence type="predicted"/>
<sequence>MGRRRRMILAAENLDPARKECGGLRTKQAGRGSCRGS</sequence>
<evidence type="ECO:0000313" key="1">
    <source>
        <dbReference type="EMBL" id="MBX60127.1"/>
    </source>
</evidence>
<protein>
    <submittedName>
        <fullName evidence="1">Uncharacterized protein</fullName>
    </submittedName>
</protein>
<accession>A0A2P2PZG2</accession>
<dbReference type="AlphaFoldDB" id="A0A2P2PZG2"/>
<name>A0A2P2PZG2_RHIMU</name>
<reference evidence="1" key="1">
    <citation type="submission" date="2018-02" db="EMBL/GenBank/DDBJ databases">
        <title>Rhizophora mucronata_Transcriptome.</title>
        <authorList>
            <person name="Meera S.P."/>
            <person name="Sreeshan A."/>
            <person name="Augustine A."/>
        </authorList>
    </citation>
    <scope>NUCLEOTIDE SEQUENCE</scope>
    <source>
        <tissue evidence="1">Leaf</tissue>
    </source>
</reference>
<organism evidence="1">
    <name type="scientific">Rhizophora mucronata</name>
    <name type="common">Asiatic mangrove</name>
    <dbReference type="NCBI Taxonomy" id="61149"/>
    <lineage>
        <taxon>Eukaryota</taxon>
        <taxon>Viridiplantae</taxon>
        <taxon>Streptophyta</taxon>
        <taxon>Embryophyta</taxon>
        <taxon>Tracheophyta</taxon>
        <taxon>Spermatophyta</taxon>
        <taxon>Magnoliopsida</taxon>
        <taxon>eudicotyledons</taxon>
        <taxon>Gunneridae</taxon>
        <taxon>Pentapetalae</taxon>
        <taxon>rosids</taxon>
        <taxon>fabids</taxon>
        <taxon>Malpighiales</taxon>
        <taxon>Rhizophoraceae</taxon>
        <taxon>Rhizophora</taxon>
    </lineage>
</organism>